<evidence type="ECO:0000259" key="1">
    <source>
        <dbReference type="Pfam" id="PF01850"/>
    </source>
</evidence>
<dbReference type="InterPro" id="IPR002716">
    <property type="entry name" value="PIN_dom"/>
</dbReference>
<reference evidence="2 3" key="1">
    <citation type="submission" date="2014-01" db="EMBL/GenBank/DDBJ databases">
        <title>Genome sequencing of Thermococcus guaymasensis.</title>
        <authorList>
            <person name="Zhang X."/>
            <person name="Alvare G."/>
            <person name="Fristensky B."/>
            <person name="Chen L."/>
            <person name="Suen T."/>
            <person name="Chen Q."/>
            <person name="Ma K."/>
        </authorList>
    </citation>
    <scope>NUCLEOTIDE SEQUENCE [LARGE SCALE GENOMIC DNA]</scope>
    <source>
        <strain evidence="2 3">DSM 11113</strain>
    </source>
</reference>
<dbReference type="Proteomes" id="UP000062043">
    <property type="component" value="Chromosome"/>
</dbReference>
<dbReference type="KEGG" id="tgy:X802_02005"/>
<name>A0A0X1KN24_9EURY</name>
<evidence type="ECO:0000313" key="3">
    <source>
        <dbReference type="Proteomes" id="UP000062043"/>
    </source>
</evidence>
<keyword evidence="3" id="KW-1185">Reference proteome</keyword>
<feature type="domain" description="PIN" evidence="1">
    <location>
        <begin position="2"/>
        <end position="115"/>
    </location>
</feature>
<organism evidence="2 3">
    <name type="scientific">Thermococcus guaymasensis DSM 11113</name>
    <dbReference type="NCBI Taxonomy" id="1432656"/>
    <lineage>
        <taxon>Archaea</taxon>
        <taxon>Methanobacteriati</taxon>
        <taxon>Methanobacteriota</taxon>
        <taxon>Thermococci</taxon>
        <taxon>Thermococcales</taxon>
        <taxon>Thermococcaceae</taxon>
        <taxon>Thermococcus</taxon>
    </lineage>
</organism>
<dbReference type="PATRIC" id="fig|1432656.3.peg.391"/>
<dbReference type="RefSeq" id="WP_062370531.1">
    <property type="nucleotide sequence ID" value="NZ_CP007140.1"/>
</dbReference>
<gene>
    <name evidence="2" type="ORF">X802_02005</name>
</gene>
<proteinExistence type="predicted"/>
<evidence type="ECO:0000313" key="2">
    <source>
        <dbReference type="EMBL" id="AJC72648.1"/>
    </source>
</evidence>
<dbReference type="Pfam" id="PF01850">
    <property type="entry name" value="PIN"/>
    <property type="match status" value="1"/>
</dbReference>
<dbReference type="InterPro" id="IPR029060">
    <property type="entry name" value="PIN-like_dom_sf"/>
</dbReference>
<dbReference type="EMBL" id="CP007140">
    <property type="protein sequence ID" value="AJC72648.1"/>
    <property type="molecule type" value="Genomic_DNA"/>
</dbReference>
<dbReference type="GeneID" id="27134432"/>
<protein>
    <recommendedName>
        <fullName evidence="1">PIN domain-containing protein</fullName>
    </recommendedName>
</protein>
<dbReference type="STRING" id="1432656.X802_02005"/>
<dbReference type="SUPFAM" id="SSF88723">
    <property type="entry name" value="PIN domain-like"/>
    <property type="match status" value="1"/>
</dbReference>
<sequence>MIVLDASLIIDSLLPKLGERHRLAKEILREISDRGIEVLMPKIAKIELLSVFSRKIGNRAIEVVTSIGEGVTFVGEFYQVAEAVAPKVRGRAVDLYYTALAFKDSAILLSCDKLQVENARLAGVEAYYVPDDFEKALERIKGIRASP</sequence>
<dbReference type="Gene3D" id="3.40.50.1010">
    <property type="entry name" value="5'-nuclease"/>
    <property type="match status" value="1"/>
</dbReference>
<dbReference type="OrthoDB" id="99568at2157"/>
<accession>A0A0X1KN24</accession>
<dbReference type="AlphaFoldDB" id="A0A0X1KN24"/>